<reference evidence="1 2" key="1">
    <citation type="journal article" date="2024" name="BMC Genomics">
        <title>De novo assembly and annotation of Popillia japonica's genome with initial clues to its potential as an invasive pest.</title>
        <authorList>
            <person name="Cucini C."/>
            <person name="Boschi S."/>
            <person name="Funari R."/>
            <person name="Cardaioli E."/>
            <person name="Iannotti N."/>
            <person name="Marturano G."/>
            <person name="Paoli F."/>
            <person name="Bruttini M."/>
            <person name="Carapelli A."/>
            <person name="Frati F."/>
            <person name="Nardi F."/>
        </authorList>
    </citation>
    <scope>NUCLEOTIDE SEQUENCE [LARGE SCALE GENOMIC DNA]</scope>
    <source>
        <strain evidence="1">DMR45628</strain>
    </source>
</reference>
<comment type="caution">
    <text evidence="1">The sequence shown here is derived from an EMBL/GenBank/DDBJ whole genome shotgun (WGS) entry which is preliminary data.</text>
</comment>
<dbReference type="PANTHER" id="PTHR47331">
    <property type="entry name" value="PHD-TYPE DOMAIN-CONTAINING PROTEIN"/>
    <property type="match status" value="1"/>
</dbReference>
<dbReference type="PANTHER" id="PTHR47331:SF6">
    <property type="entry name" value="DOUBLECORTIN DOMAIN-CONTAINING PROTEIN"/>
    <property type="match status" value="1"/>
</dbReference>
<gene>
    <name evidence="1" type="ORF">QE152_g30096</name>
</gene>
<dbReference type="Proteomes" id="UP001458880">
    <property type="component" value="Unassembled WGS sequence"/>
</dbReference>
<dbReference type="InterPro" id="IPR008042">
    <property type="entry name" value="Retrotrans_Pao"/>
</dbReference>
<dbReference type="Pfam" id="PF05380">
    <property type="entry name" value="Peptidase_A17"/>
    <property type="match status" value="1"/>
</dbReference>
<sequence length="210" mass="24423">MVSQTQVKGHLVHVYTYDPKLIMTIFVPNYYAQSPELHPLKKVTLPRLELCSAVLLAQLVQKVRDTINIKINKQYLWSDSKITLAWIQAAPNLWKTFVANRVSNIQRLTNTSDWNHVGSKYNPADLLSRGTSVYDLERLTLWWSGPNWLLNDDFKVTTADNTYLNTEIPEQRVVVSIAVNDRFDIFNKYSSFRRLQITIAWCLYSDLQDQ</sequence>
<accession>A0AAW1JFD5</accession>
<keyword evidence="2" id="KW-1185">Reference proteome</keyword>
<proteinExistence type="predicted"/>
<evidence type="ECO:0000313" key="2">
    <source>
        <dbReference type="Proteomes" id="UP001458880"/>
    </source>
</evidence>
<dbReference type="EMBL" id="JASPKY010000396">
    <property type="protein sequence ID" value="KAK9702271.1"/>
    <property type="molecule type" value="Genomic_DNA"/>
</dbReference>
<organism evidence="1 2">
    <name type="scientific">Popillia japonica</name>
    <name type="common">Japanese beetle</name>
    <dbReference type="NCBI Taxonomy" id="7064"/>
    <lineage>
        <taxon>Eukaryota</taxon>
        <taxon>Metazoa</taxon>
        <taxon>Ecdysozoa</taxon>
        <taxon>Arthropoda</taxon>
        <taxon>Hexapoda</taxon>
        <taxon>Insecta</taxon>
        <taxon>Pterygota</taxon>
        <taxon>Neoptera</taxon>
        <taxon>Endopterygota</taxon>
        <taxon>Coleoptera</taxon>
        <taxon>Polyphaga</taxon>
        <taxon>Scarabaeiformia</taxon>
        <taxon>Scarabaeidae</taxon>
        <taxon>Rutelinae</taxon>
        <taxon>Popillia</taxon>
    </lineage>
</organism>
<dbReference type="AlphaFoldDB" id="A0AAW1JFD5"/>
<name>A0AAW1JFD5_POPJA</name>
<evidence type="ECO:0000313" key="1">
    <source>
        <dbReference type="EMBL" id="KAK9702271.1"/>
    </source>
</evidence>
<protein>
    <submittedName>
        <fullName evidence="1">Pao retrotransposon peptidase</fullName>
    </submittedName>
</protein>